<dbReference type="AlphaFoldDB" id="A0A6L4WNY1"/>
<evidence type="ECO:0000313" key="3">
    <source>
        <dbReference type="EMBL" id="KAB7887619.1"/>
    </source>
</evidence>
<name>A0A6L4WNY1_9BACT</name>
<keyword evidence="1" id="KW-0812">Transmembrane</keyword>
<protein>
    <recommendedName>
        <fullName evidence="6">Prepilin-type N-terminal cleavage/methylation domain-containing protein</fullName>
    </recommendedName>
</protein>
<reference evidence="4 5" key="1">
    <citation type="submission" date="2019-10" db="EMBL/GenBank/DDBJ databases">
        <title>Poseidonibacter ostreae sp. nov., isolated from the gut of the Ostrea denselamellosa.</title>
        <authorList>
            <person name="Choi A."/>
        </authorList>
    </citation>
    <scope>NUCLEOTIDE SEQUENCE [LARGE SCALE GENOMIC DNA]</scope>
    <source>
        <strain evidence="2 5">SJOD-M-33</strain>
        <strain evidence="3 4">SJOD-M-5</strain>
    </source>
</reference>
<dbReference type="Proteomes" id="UP000472839">
    <property type="component" value="Unassembled WGS sequence"/>
</dbReference>
<gene>
    <name evidence="3" type="ORF">GBG18_13810</name>
    <name evidence="2" type="ORF">GBG19_14685</name>
</gene>
<keyword evidence="1" id="KW-0472">Membrane</keyword>
<feature type="transmembrane region" description="Helical" evidence="1">
    <location>
        <begin position="6"/>
        <end position="28"/>
    </location>
</feature>
<dbReference type="Proteomes" id="UP000461010">
    <property type="component" value="Unassembled WGS sequence"/>
</dbReference>
<organism evidence="2 5">
    <name type="scientific">Poseidonibacter ostreae</name>
    <dbReference type="NCBI Taxonomy" id="2654171"/>
    <lineage>
        <taxon>Bacteria</taxon>
        <taxon>Pseudomonadati</taxon>
        <taxon>Campylobacterota</taxon>
        <taxon>Epsilonproteobacteria</taxon>
        <taxon>Campylobacterales</taxon>
        <taxon>Arcobacteraceae</taxon>
        <taxon>Poseidonibacter</taxon>
    </lineage>
</organism>
<evidence type="ECO:0008006" key="6">
    <source>
        <dbReference type="Google" id="ProtNLM"/>
    </source>
</evidence>
<proteinExistence type="predicted"/>
<comment type="caution">
    <text evidence="2">The sequence shown here is derived from an EMBL/GenBank/DDBJ whole genome shotgun (WGS) entry which is preliminary data.</text>
</comment>
<evidence type="ECO:0000256" key="1">
    <source>
        <dbReference type="SAM" id="Phobius"/>
    </source>
</evidence>
<keyword evidence="4" id="KW-1185">Reference proteome</keyword>
<dbReference type="EMBL" id="WFKK01000064">
    <property type="protein sequence ID" value="KAB7885143.1"/>
    <property type="molecule type" value="Genomic_DNA"/>
</dbReference>
<sequence length="114" mass="13503">MKNSFTLLEIILSILISSIVIINSAYFSKELFQTNKDMQNIEILKLDLLSTKIFLQKNNTSLEENLDFKDNTLYFKEKILLLNVNEFTILKKSKYYEISIKTNMRIKENWIISI</sequence>
<dbReference type="RefSeq" id="WP_152191993.1">
    <property type="nucleotide sequence ID" value="NZ_WFKI01000057.1"/>
</dbReference>
<accession>A0A6L4WNY1</accession>
<evidence type="ECO:0000313" key="2">
    <source>
        <dbReference type="EMBL" id="KAB7885143.1"/>
    </source>
</evidence>
<evidence type="ECO:0000313" key="5">
    <source>
        <dbReference type="Proteomes" id="UP000472839"/>
    </source>
</evidence>
<dbReference type="EMBL" id="WFKJ01000060">
    <property type="protein sequence ID" value="KAB7887619.1"/>
    <property type="molecule type" value="Genomic_DNA"/>
</dbReference>
<keyword evidence="1" id="KW-1133">Transmembrane helix</keyword>
<evidence type="ECO:0000313" key="4">
    <source>
        <dbReference type="Proteomes" id="UP000461010"/>
    </source>
</evidence>